<dbReference type="SUPFAM" id="SSF69593">
    <property type="entry name" value="Glycerol-3-phosphate (1)-acyltransferase"/>
    <property type="match status" value="1"/>
</dbReference>
<dbReference type="CDD" id="cd07989">
    <property type="entry name" value="LPLAT_AGPAT-like"/>
    <property type="match status" value="1"/>
</dbReference>
<dbReference type="InterPro" id="IPR002123">
    <property type="entry name" value="Plipid/glycerol_acylTrfase"/>
</dbReference>
<dbReference type="PANTHER" id="PTHR10434">
    <property type="entry name" value="1-ACYL-SN-GLYCEROL-3-PHOSPHATE ACYLTRANSFERASE"/>
    <property type="match status" value="1"/>
</dbReference>
<dbReference type="GO" id="GO:0016746">
    <property type="term" value="F:acyltransferase activity"/>
    <property type="evidence" value="ECO:0007669"/>
    <property type="project" value="UniProtKB-KW"/>
</dbReference>
<evidence type="ECO:0000313" key="4">
    <source>
        <dbReference type="EMBL" id="MDT0353766.1"/>
    </source>
</evidence>
<sequence length="202" mass="21619">MHDLARWVGSWCFRPVLRVRVHHAERIPATGPVVLVANHTAFVDGPLLLGLIGRRAAFLTKREMFRGPLAWLLRRIGQLAVRRGEPDPAPLRAAVGVLRGGGMIGVFPEGTRGAGDVMAAQHGAAWLARATGAAVLPVVVRGTRRHEGLRRRFRPRVDVLVGVPLTVAPGGGRAGLTGATETVRAALAGLVVELDERRSNSE</sequence>
<dbReference type="RefSeq" id="WP_311560275.1">
    <property type="nucleotide sequence ID" value="NZ_JAVREJ010000043.1"/>
</dbReference>
<evidence type="ECO:0000313" key="5">
    <source>
        <dbReference type="Proteomes" id="UP001183202"/>
    </source>
</evidence>
<dbReference type="EMBL" id="JAVREJ010000043">
    <property type="protein sequence ID" value="MDT0353766.1"/>
    <property type="molecule type" value="Genomic_DNA"/>
</dbReference>
<dbReference type="Pfam" id="PF01553">
    <property type="entry name" value="Acyltransferase"/>
    <property type="match status" value="1"/>
</dbReference>
<dbReference type="PANTHER" id="PTHR10434:SF11">
    <property type="entry name" value="1-ACYL-SN-GLYCEROL-3-PHOSPHATE ACYLTRANSFERASE"/>
    <property type="match status" value="1"/>
</dbReference>
<keyword evidence="2 4" id="KW-0012">Acyltransferase</keyword>
<comment type="caution">
    <text evidence="4">The sequence shown here is derived from an EMBL/GenBank/DDBJ whole genome shotgun (WGS) entry which is preliminary data.</text>
</comment>
<evidence type="ECO:0000256" key="2">
    <source>
        <dbReference type="ARBA" id="ARBA00023315"/>
    </source>
</evidence>
<organism evidence="4 5">
    <name type="scientific">Pseudonocardia charpentierae</name>
    <dbReference type="NCBI Taxonomy" id="3075545"/>
    <lineage>
        <taxon>Bacteria</taxon>
        <taxon>Bacillati</taxon>
        <taxon>Actinomycetota</taxon>
        <taxon>Actinomycetes</taxon>
        <taxon>Pseudonocardiales</taxon>
        <taxon>Pseudonocardiaceae</taxon>
        <taxon>Pseudonocardia</taxon>
    </lineage>
</organism>
<name>A0ABU2NIG9_9PSEU</name>
<proteinExistence type="predicted"/>
<evidence type="ECO:0000256" key="1">
    <source>
        <dbReference type="ARBA" id="ARBA00022679"/>
    </source>
</evidence>
<gene>
    <name evidence="4" type="ORF">RM445_30185</name>
</gene>
<protein>
    <submittedName>
        <fullName evidence="4">Lysophospholipid acyltransferase family protein</fullName>
    </submittedName>
</protein>
<evidence type="ECO:0000259" key="3">
    <source>
        <dbReference type="SMART" id="SM00563"/>
    </source>
</evidence>
<keyword evidence="5" id="KW-1185">Reference proteome</keyword>
<feature type="domain" description="Phospholipid/glycerol acyltransferase" evidence="3">
    <location>
        <begin position="33"/>
        <end position="143"/>
    </location>
</feature>
<accession>A0ABU2NIG9</accession>
<keyword evidence="1" id="KW-0808">Transferase</keyword>
<dbReference type="SMART" id="SM00563">
    <property type="entry name" value="PlsC"/>
    <property type="match status" value="1"/>
</dbReference>
<reference evidence="5" key="1">
    <citation type="submission" date="2023-07" db="EMBL/GenBank/DDBJ databases">
        <title>30 novel species of actinomycetes from the DSMZ collection.</title>
        <authorList>
            <person name="Nouioui I."/>
        </authorList>
    </citation>
    <scope>NUCLEOTIDE SEQUENCE [LARGE SCALE GENOMIC DNA]</scope>
    <source>
        <strain evidence="5">DSM 45834</strain>
    </source>
</reference>
<dbReference type="Proteomes" id="UP001183202">
    <property type="component" value="Unassembled WGS sequence"/>
</dbReference>